<keyword evidence="2" id="KW-1133">Transmembrane helix</keyword>
<feature type="transmembrane region" description="Helical" evidence="2">
    <location>
        <begin position="296"/>
        <end position="317"/>
    </location>
</feature>
<evidence type="ECO:0000259" key="3">
    <source>
        <dbReference type="Pfam" id="PF01757"/>
    </source>
</evidence>
<feature type="transmembrane region" description="Helical" evidence="2">
    <location>
        <begin position="126"/>
        <end position="145"/>
    </location>
</feature>
<feature type="domain" description="Acyltransferase 3" evidence="3">
    <location>
        <begin position="42"/>
        <end position="426"/>
    </location>
</feature>
<dbReference type="PANTHER" id="PTHR23028:SF53">
    <property type="entry name" value="ACYL_TRANSF_3 DOMAIN-CONTAINING PROTEIN"/>
    <property type="match status" value="1"/>
</dbReference>
<keyword evidence="4" id="KW-0012">Acyltransferase</keyword>
<sequence length="486" mass="56248">MSTTYSSLADLQVSLKRKWFEYTQKVTASLEVKQQKSHLLVLDGVRAVACLAVLLHHMIYHVILPAGLWHPSGTIQVLLAALLNFGGSGVILFFLLSSFLLFLPFAQALLFDRQWPSISRFYIRRFFRIVPGYYAAIILMVLFFHPEFLHTAQRVKLLEFFTFSMQAGLPDQLNGPFWTMAVEFQFYMLLPLIAWVLSLIVRRGSLRWRITKLIGCLLAMLGWGLLSRWWGLFIDLSATHFPQNVLAALQPYYYGDNGKYFECFAVGMLLALLYVYTQNTPQGTRWQTRLQCWSPWMFLVGLLILGFLALFAFYTSADYHSTFVVLDSYRALLKQIYAQWQSIGYSICYGLCMCALLYNAGRLKRPFEWIVLRWIGLISFSLYMWHYPLLLLFKESIINQFNGLGNSMKLIALLAWVFFIIFPISLTFYRWMEMPGMRLGEMLIRKIEKPKKEHSRGVSIPTPTQEATATSIEMKISHSLSSSRKV</sequence>
<reference evidence="4 5" key="1">
    <citation type="journal article" date="2011" name="Stand. Genomic Sci.">
        <title>Non-contiguous finished genome sequence and contextual data of the filamentous soil bacterium Ktedonobacter racemifer type strain (SOSP1-21).</title>
        <authorList>
            <person name="Chang Y.J."/>
            <person name="Land M."/>
            <person name="Hauser L."/>
            <person name="Chertkov O."/>
            <person name="Del Rio T.G."/>
            <person name="Nolan M."/>
            <person name="Copeland A."/>
            <person name="Tice H."/>
            <person name="Cheng J.F."/>
            <person name="Lucas S."/>
            <person name="Han C."/>
            <person name="Goodwin L."/>
            <person name="Pitluck S."/>
            <person name="Ivanova N."/>
            <person name="Ovchinikova G."/>
            <person name="Pati A."/>
            <person name="Chen A."/>
            <person name="Palaniappan K."/>
            <person name="Mavromatis K."/>
            <person name="Liolios K."/>
            <person name="Brettin T."/>
            <person name="Fiebig A."/>
            <person name="Rohde M."/>
            <person name="Abt B."/>
            <person name="Goker M."/>
            <person name="Detter J.C."/>
            <person name="Woyke T."/>
            <person name="Bristow J."/>
            <person name="Eisen J.A."/>
            <person name="Markowitz V."/>
            <person name="Hugenholtz P."/>
            <person name="Kyrpides N.C."/>
            <person name="Klenk H.P."/>
            <person name="Lapidus A."/>
        </authorList>
    </citation>
    <scope>NUCLEOTIDE SEQUENCE [LARGE SCALE GENOMIC DNA]</scope>
    <source>
        <strain evidence="5">DSM 44963</strain>
    </source>
</reference>
<comment type="caution">
    <text evidence="4">The sequence shown here is derived from an EMBL/GenBank/DDBJ whole genome shotgun (WGS) entry which is preliminary data.</text>
</comment>
<protein>
    <submittedName>
        <fullName evidence="4">Acyltransferase 3</fullName>
    </submittedName>
</protein>
<feature type="transmembrane region" description="Helical" evidence="2">
    <location>
        <begin position="337"/>
        <end position="358"/>
    </location>
</feature>
<dbReference type="Proteomes" id="UP000004508">
    <property type="component" value="Unassembled WGS sequence"/>
</dbReference>
<name>D6TBU4_KTERA</name>
<dbReference type="FunCoup" id="D6TBU4">
    <property type="interactions" value="135"/>
</dbReference>
<feature type="transmembrane region" description="Helical" evidence="2">
    <location>
        <begin position="259"/>
        <end position="276"/>
    </location>
</feature>
<dbReference type="AlphaFoldDB" id="D6TBU4"/>
<dbReference type="RefSeq" id="WP_007906799.1">
    <property type="nucleotide sequence ID" value="NZ_ADVG01000001.1"/>
</dbReference>
<evidence type="ECO:0000256" key="2">
    <source>
        <dbReference type="SAM" id="Phobius"/>
    </source>
</evidence>
<keyword evidence="2" id="KW-0472">Membrane</keyword>
<dbReference type="Pfam" id="PF01757">
    <property type="entry name" value="Acyl_transf_3"/>
    <property type="match status" value="1"/>
</dbReference>
<dbReference type="GO" id="GO:0016747">
    <property type="term" value="F:acyltransferase activity, transferring groups other than amino-acyl groups"/>
    <property type="evidence" value="ECO:0007669"/>
    <property type="project" value="InterPro"/>
</dbReference>
<dbReference type="PANTHER" id="PTHR23028">
    <property type="entry name" value="ACETYLTRANSFERASE"/>
    <property type="match status" value="1"/>
</dbReference>
<feature type="region of interest" description="Disordered" evidence="1">
    <location>
        <begin position="454"/>
        <end position="486"/>
    </location>
</feature>
<dbReference type="InParanoid" id="D6TBU4"/>
<accession>D6TBU4</accession>
<dbReference type="GO" id="GO:0000271">
    <property type="term" value="P:polysaccharide biosynthetic process"/>
    <property type="evidence" value="ECO:0007669"/>
    <property type="project" value="TreeGrafter"/>
</dbReference>
<dbReference type="STRING" id="485913.Krac_11461"/>
<feature type="transmembrane region" description="Helical" evidence="2">
    <location>
        <begin position="370"/>
        <end position="390"/>
    </location>
</feature>
<keyword evidence="2" id="KW-0812">Transmembrane</keyword>
<feature type="transmembrane region" description="Helical" evidence="2">
    <location>
        <begin position="410"/>
        <end position="429"/>
    </location>
</feature>
<feature type="compositionally biased region" description="Polar residues" evidence="1">
    <location>
        <begin position="461"/>
        <end position="471"/>
    </location>
</feature>
<feature type="transmembrane region" description="Helical" evidence="2">
    <location>
        <begin position="213"/>
        <end position="231"/>
    </location>
</feature>
<feature type="transmembrane region" description="Helical" evidence="2">
    <location>
        <begin position="75"/>
        <end position="105"/>
    </location>
</feature>
<proteinExistence type="predicted"/>
<dbReference type="GO" id="GO:0016020">
    <property type="term" value="C:membrane"/>
    <property type="evidence" value="ECO:0007669"/>
    <property type="project" value="TreeGrafter"/>
</dbReference>
<evidence type="ECO:0000313" key="5">
    <source>
        <dbReference type="Proteomes" id="UP000004508"/>
    </source>
</evidence>
<feature type="transmembrane region" description="Helical" evidence="2">
    <location>
        <begin position="39"/>
        <end position="63"/>
    </location>
</feature>
<evidence type="ECO:0000313" key="4">
    <source>
        <dbReference type="EMBL" id="EFH89876.1"/>
    </source>
</evidence>
<dbReference type="InterPro" id="IPR050879">
    <property type="entry name" value="Acyltransferase_3"/>
</dbReference>
<evidence type="ECO:0000256" key="1">
    <source>
        <dbReference type="SAM" id="MobiDB-lite"/>
    </source>
</evidence>
<dbReference type="OrthoDB" id="147882at2"/>
<dbReference type="eggNOG" id="COG1835">
    <property type="taxonomic scope" value="Bacteria"/>
</dbReference>
<keyword evidence="5" id="KW-1185">Reference proteome</keyword>
<gene>
    <name evidence="4" type="ORF">Krac_11461</name>
</gene>
<dbReference type="InterPro" id="IPR002656">
    <property type="entry name" value="Acyl_transf_3_dom"/>
</dbReference>
<organism evidence="4 5">
    <name type="scientific">Ktedonobacter racemifer DSM 44963</name>
    <dbReference type="NCBI Taxonomy" id="485913"/>
    <lineage>
        <taxon>Bacteria</taxon>
        <taxon>Bacillati</taxon>
        <taxon>Chloroflexota</taxon>
        <taxon>Ktedonobacteria</taxon>
        <taxon>Ktedonobacterales</taxon>
        <taxon>Ktedonobacteraceae</taxon>
        <taxon>Ktedonobacter</taxon>
    </lineage>
</organism>
<feature type="transmembrane region" description="Helical" evidence="2">
    <location>
        <begin position="184"/>
        <end position="201"/>
    </location>
</feature>
<dbReference type="EMBL" id="ADVG01000001">
    <property type="protein sequence ID" value="EFH89876.1"/>
    <property type="molecule type" value="Genomic_DNA"/>
</dbReference>
<keyword evidence="4" id="KW-0808">Transferase</keyword>